<keyword evidence="1" id="KW-0472">Membrane</keyword>
<reference evidence="4" key="1">
    <citation type="journal article" date="2023" name="Commun. Biol.">
        <title>Genome analysis of Parmales, the sister group of diatoms, reveals the evolutionary specialization of diatoms from phago-mixotrophs to photoautotrophs.</title>
        <authorList>
            <person name="Ban H."/>
            <person name="Sato S."/>
            <person name="Yoshikawa S."/>
            <person name="Yamada K."/>
            <person name="Nakamura Y."/>
            <person name="Ichinomiya M."/>
            <person name="Sato N."/>
            <person name="Blanc-Mathieu R."/>
            <person name="Endo H."/>
            <person name="Kuwata A."/>
            <person name="Ogata H."/>
        </authorList>
    </citation>
    <scope>NUCLEOTIDE SEQUENCE [LARGE SCALE GENOMIC DNA]</scope>
    <source>
        <strain evidence="4">NIES 3700</strain>
    </source>
</reference>
<sequence>MMKFSFLLAFLLVLQPTASFLTPLSSRINVPASPKISNAKLAKTTNFILNARGAKGGTKREDLSYIESRDMTREEMLEYNKQSEEIMKSELNLMTGASLVISLPILYLCWVAFFSE</sequence>
<evidence type="ECO:0000256" key="1">
    <source>
        <dbReference type="SAM" id="Phobius"/>
    </source>
</evidence>
<keyword evidence="4" id="KW-1185">Reference proteome</keyword>
<dbReference type="EMBL" id="BRXW01000288">
    <property type="protein sequence ID" value="GMI17344.1"/>
    <property type="molecule type" value="Genomic_DNA"/>
</dbReference>
<dbReference type="OrthoDB" id="196936at2759"/>
<dbReference type="AlphaFoldDB" id="A0A9W7KZR9"/>
<evidence type="ECO:0000256" key="2">
    <source>
        <dbReference type="SAM" id="SignalP"/>
    </source>
</evidence>
<feature type="transmembrane region" description="Helical" evidence="1">
    <location>
        <begin position="93"/>
        <end position="114"/>
    </location>
</feature>
<keyword evidence="2" id="KW-0732">Signal</keyword>
<keyword evidence="1" id="KW-1133">Transmembrane helix</keyword>
<keyword evidence="1" id="KW-0812">Transmembrane</keyword>
<name>A0A9W7KZR9_9STRA</name>
<proteinExistence type="predicted"/>
<comment type="caution">
    <text evidence="3">The sequence shown here is derived from an EMBL/GenBank/DDBJ whole genome shotgun (WGS) entry which is preliminary data.</text>
</comment>
<feature type="signal peptide" evidence="2">
    <location>
        <begin position="1"/>
        <end position="19"/>
    </location>
</feature>
<evidence type="ECO:0000313" key="4">
    <source>
        <dbReference type="Proteomes" id="UP001165122"/>
    </source>
</evidence>
<protein>
    <submittedName>
        <fullName evidence="3">Uncharacterized protein</fullName>
    </submittedName>
</protein>
<gene>
    <name evidence="3" type="ORF">TrLO_g12481</name>
</gene>
<evidence type="ECO:0000313" key="3">
    <source>
        <dbReference type="EMBL" id="GMI17344.1"/>
    </source>
</evidence>
<feature type="chain" id="PRO_5040945134" evidence="2">
    <location>
        <begin position="20"/>
        <end position="116"/>
    </location>
</feature>
<dbReference type="Proteomes" id="UP001165122">
    <property type="component" value="Unassembled WGS sequence"/>
</dbReference>
<organism evidence="3 4">
    <name type="scientific">Triparma laevis f. longispina</name>
    <dbReference type="NCBI Taxonomy" id="1714387"/>
    <lineage>
        <taxon>Eukaryota</taxon>
        <taxon>Sar</taxon>
        <taxon>Stramenopiles</taxon>
        <taxon>Ochrophyta</taxon>
        <taxon>Bolidophyceae</taxon>
        <taxon>Parmales</taxon>
        <taxon>Triparmaceae</taxon>
        <taxon>Triparma</taxon>
    </lineage>
</organism>
<accession>A0A9W7KZR9</accession>